<dbReference type="AlphaFoldDB" id="A0A8G0PLU8"/>
<keyword evidence="2" id="KW-1185">Reference proteome</keyword>
<dbReference type="EMBL" id="CP075869">
    <property type="protein sequence ID" value="QYT04010.1"/>
    <property type="molecule type" value="Genomic_DNA"/>
</dbReference>
<sequence length="100" mass="11371">MVNTGKRIMYKRGSRQPSRMSVCLYTLCSFHNQSTYTNPTTLFAIFPRHKLFDTDSPGLHSSSHDDEVDLVPHFCGRLHCTWDGLSSRPPLLRTYPLGNG</sequence>
<dbReference type="Proteomes" id="UP000826661">
    <property type="component" value="Chromosome VI"/>
</dbReference>
<evidence type="ECO:0000313" key="1">
    <source>
        <dbReference type="EMBL" id="QYT04010.1"/>
    </source>
</evidence>
<evidence type="ECO:0000313" key="2">
    <source>
        <dbReference type="Proteomes" id="UP000826661"/>
    </source>
</evidence>
<reference evidence="1 2" key="1">
    <citation type="journal article" date="2021" name="BMC Genomics">
        <title>Telomere-to-telomere genome assembly of asparaginase-producing Trichoderma simmonsii.</title>
        <authorList>
            <person name="Chung D."/>
            <person name="Kwon Y.M."/>
            <person name="Yang Y."/>
        </authorList>
    </citation>
    <scope>NUCLEOTIDE SEQUENCE [LARGE SCALE GENOMIC DNA]</scope>
    <source>
        <strain evidence="1 2">GH-Sj1</strain>
    </source>
</reference>
<gene>
    <name evidence="1" type="ORF">H0G86_010949</name>
</gene>
<accession>A0A8G0PLU8</accession>
<protein>
    <submittedName>
        <fullName evidence="1">Uncharacterized protein</fullName>
    </submittedName>
</protein>
<organism evidence="1 2">
    <name type="scientific">Trichoderma simmonsii</name>
    <dbReference type="NCBI Taxonomy" id="1491479"/>
    <lineage>
        <taxon>Eukaryota</taxon>
        <taxon>Fungi</taxon>
        <taxon>Dikarya</taxon>
        <taxon>Ascomycota</taxon>
        <taxon>Pezizomycotina</taxon>
        <taxon>Sordariomycetes</taxon>
        <taxon>Hypocreomycetidae</taxon>
        <taxon>Hypocreales</taxon>
        <taxon>Hypocreaceae</taxon>
        <taxon>Trichoderma</taxon>
    </lineage>
</organism>
<name>A0A8G0PLU8_9HYPO</name>
<proteinExistence type="predicted"/>